<feature type="region of interest" description="Disordered" evidence="1">
    <location>
        <begin position="1"/>
        <end position="29"/>
    </location>
</feature>
<sequence length="85" mass="9177">MSIGDLDTPIRPARRGKSSAHTPRKPHSIGTECALWPPCKGILFVPHSCVKLQLTPVLLLLAQLPTLGGTVQQQEKQVPRPGGIH</sequence>
<reference evidence="2" key="1">
    <citation type="submission" date="2009-11" db="EMBL/GenBank/DDBJ databases">
        <authorList>
            <consortium name="US DOE Joint Genome Institute (JGI-PGF)"/>
            <person name="Ottilar R."/>
            <person name="Schmutz J."/>
            <person name="Salamov A."/>
            <person name="Cheng J.F."/>
            <person name="Lucas S."/>
            <person name="Pitluck S."/>
            <person name="Gundlach H."/>
            <person name="Guo Y."/>
            <person name="Haberer G."/>
            <person name="Nasrallah J."/>
            <person name="Mayer K.F.X."/>
            <person name="van de Peer Y."/>
            <person name="Weigel D."/>
            <person name="Grigoriev I.V."/>
        </authorList>
    </citation>
    <scope>NUCLEOTIDE SEQUENCE</scope>
    <source>
        <strain evidence="2">Nigerian</strain>
    </source>
</reference>
<evidence type="ECO:0000313" key="2">
    <source>
        <dbReference type="EMBL" id="OCA18377.1"/>
    </source>
</evidence>
<dbReference type="AlphaFoldDB" id="A0A1B8Y625"/>
<feature type="compositionally biased region" description="Basic residues" evidence="1">
    <location>
        <begin position="12"/>
        <end position="27"/>
    </location>
</feature>
<accession>A0A1B8Y625</accession>
<gene>
    <name evidence="2" type="ORF">XENTR_v90025741mg</name>
</gene>
<feature type="non-terminal residue" evidence="2">
    <location>
        <position position="85"/>
    </location>
</feature>
<evidence type="ECO:0000256" key="1">
    <source>
        <dbReference type="SAM" id="MobiDB-lite"/>
    </source>
</evidence>
<organism evidence="2">
    <name type="scientific">Xenopus tropicalis</name>
    <name type="common">Western clawed frog</name>
    <name type="synonym">Silurana tropicalis</name>
    <dbReference type="NCBI Taxonomy" id="8364"/>
    <lineage>
        <taxon>Eukaryota</taxon>
        <taxon>Metazoa</taxon>
        <taxon>Chordata</taxon>
        <taxon>Craniata</taxon>
        <taxon>Vertebrata</taxon>
        <taxon>Euteleostomi</taxon>
        <taxon>Amphibia</taxon>
        <taxon>Batrachia</taxon>
        <taxon>Anura</taxon>
        <taxon>Pipoidea</taxon>
        <taxon>Pipidae</taxon>
        <taxon>Xenopodinae</taxon>
        <taxon>Xenopus</taxon>
        <taxon>Silurana</taxon>
    </lineage>
</organism>
<protein>
    <submittedName>
        <fullName evidence="2">Uncharacterized protein</fullName>
    </submittedName>
</protein>
<reference evidence="2" key="3">
    <citation type="submission" date="2016-05" db="EMBL/GenBank/DDBJ databases">
        <title>WGS assembly of Xenopus tropicalis.</title>
        <authorList>
            <person name="Sessions A."/>
            <person name="Jenkins J."/>
            <person name="Mitros T."/>
            <person name="Lyons J.T."/>
            <person name="Dichmann D.S."/>
            <person name="Robert J."/>
            <person name="Harland R.M."/>
            <person name="Rokhsar D.S."/>
        </authorList>
    </citation>
    <scope>NUCLEOTIDE SEQUENCE</scope>
    <source>
        <strain evidence="2">Nigerian</strain>
    </source>
</reference>
<reference evidence="2" key="2">
    <citation type="journal article" date="2010" name="Science">
        <title>The genome of the Western clawed frog Xenopus tropicalis.</title>
        <authorList>
            <person name="Hellsten U."/>
            <person name="Harland R.M."/>
            <person name="Gilchrist M.J."/>
            <person name="Hendrix D."/>
            <person name="Jurka J."/>
            <person name="Kapitonov V."/>
            <person name="Ovcharenko I."/>
            <person name="Putnam N.H."/>
            <person name="Shu S."/>
            <person name="Taher L."/>
            <person name="Blitz I.L."/>
            <person name="Blumberg B."/>
            <person name="Dichmann D.S."/>
            <person name="Dubchak I."/>
            <person name="Amaya E."/>
            <person name="Detter J.C."/>
            <person name="Fletcher R."/>
            <person name="Gerhard D.S."/>
            <person name="Goodstein D."/>
            <person name="Graves T."/>
            <person name="Grigoriev I.V."/>
            <person name="Grimwood J."/>
            <person name="Kawashima T."/>
            <person name="Lindquist E."/>
            <person name="Lucas S.M."/>
            <person name="Mead P.E."/>
            <person name="Mitros T."/>
            <person name="Ogino H."/>
            <person name="Ohta Y."/>
            <person name="Poliakov A.V."/>
            <person name="Pollet N."/>
            <person name="Robert J."/>
            <person name="Salamov A."/>
            <person name="Sater A.K."/>
            <person name="Schmutz J."/>
            <person name="Terry A."/>
            <person name="Vize P.D."/>
            <person name="Warren W.C."/>
            <person name="Wells D."/>
            <person name="Wills A."/>
            <person name="Wilson R.K."/>
            <person name="Zimmerman L.B."/>
            <person name="Zorn A.M."/>
            <person name="Grainger R."/>
            <person name="Grammer T."/>
            <person name="Khokha M.K."/>
            <person name="Richardson P.M."/>
            <person name="Rokhsar D.S."/>
        </authorList>
    </citation>
    <scope>NUCLEOTIDE SEQUENCE [LARGE SCALE GENOMIC DNA]</scope>
    <source>
        <strain evidence="2">Nigerian</strain>
    </source>
</reference>
<proteinExistence type="predicted"/>
<name>A0A1B8Y625_XENTR</name>
<dbReference type="EMBL" id="KV460423">
    <property type="protein sequence ID" value="OCA18377.1"/>
    <property type="molecule type" value="Genomic_DNA"/>
</dbReference>